<protein>
    <recommendedName>
        <fullName evidence="2">DUF1279 domain-containing protein</fullName>
    </recommendedName>
</protein>
<organism evidence="3 4">
    <name type="scientific">Hanseniaspora guilliermondii</name>
    <dbReference type="NCBI Taxonomy" id="56406"/>
    <lineage>
        <taxon>Eukaryota</taxon>
        <taxon>Fungi</taxon>
        <taxon>Dikarya</taxon>
        <taxon>Ascomycota</taxon>
        <taxon>Saccharomycotina</taxon>
        <taxon>Saccharomycetes</taxon>
        <taxon>Saccharomycodales</taxon>
        <taxon>Saccharomycodaceae</taxon>
        <taxon>Hanseniaspora</taxon>
    </lineage>
</organism>
<proteinExistence type="predicted"/>
<evidence type="ECO:0000259" key="2">
    <source>
        <dbReference type="Pfam" id="PF06916"/>
    </source>
</evidence>
<dbReference type="VEuPathDB" id="FungiDB:HGUI_01339"/>
<accession>A0A1L0B2I0</accession>
<feature type="transmembrane region" description="Helical" evidence="1">
    <location>
        <begin position="47"/>
        <end position="68"/>
    </location>
</feature>
<feature type="domain" description="DUF1279" evidence="2">
    <location>
        <begin position="35"/>
        <end position="168"/>
    </location>
</feature>
<reference evidence="4" key="1">
    <citation type="submission" date="2016-11" db="EMBL/GenBank/DDBJ databases">
        <authorList>
            <person name="Guldener U."/>
        </authorList>
    </citation>
    <scope>NUCLEOTIDE SEQUENCE [LARGE SCALE GENOMIC DNA]</scope>
</reference>
<sequence>MIALRRATMPKHFFMLKRSMSSKINSAAQKPATGIKGLIAKYGYTSLATYLLIGAVDFAICFGVLHSIGEEALYLKYNDLKKSLGFEYKDQVQIHEEFEHKRKIANEKREKAHADADAINRETSFYETVKTYSNEVVNNYLFKEILIAYGIHKSLIFIRLPITAAITPPIYKYLLKVKPQWVLRPQKYTIKTFDQSIKDSVYKKNKKTSWWRKIIG</sequence>
<name>A0A1L0B2I0_9ASCO</name>
<keyword evidence="1" id="KW-0472">Membrane</keyword>
<dbReference type="GO" id="GO:0005739">
    <property type="term" value="C:mitochondrion"/>
    <property type="evidence" value="ECO:0007669"/>
    <property type="project" value="TreeGrafter"/>
</dbReference>
<dbReference type="EMBL" id="FQNF01000018">
    <property type="protein sequence ID" value="SGZ39139.1"/>
    <property type="molecule type" value="Genomic_DNA"/>
</dbReference>
<gene>
    <name evidence="3" type="ORF">HGUI_01339</name>
</gene>
<dbReference type="PANTHER" id="PTHR21377">
    <property type="entry name" value="PROTEIN FAM210B, MITOCHONDRIAL"/>
    <property type="match status" value="1"/>
</dbReference>
<dbReference type="AlphaFoldDB" id="A0A1L0B2I0"/>
<keyword evidence="4" id="KW-1185">Reference proteome</keyword>
<keyword evidence="1" id="KW-1133">Transmembrane helix</keyword>
<evidence type="ECO:0000313" key="4">
    <source>
        <dbReference type="Proteomes" id="UP000183365"/>
    </source>
</evidence>
<dbReference type="Pfam" id="PF06916">
    <property type="entry name" value="FAM210A-B_dom"/>
    <property type="match status" value="1"/>
</dbReference>
<evidence type="ECO:0000313" key="3">
    <source>
        <dbReference type="EMBL" id="SGZ39139.1"/>
    </source>
</evidence>
<keyword evidence="1" id="KW-0812">Transmembrane</keyword>
<evidence type="ECO:0000256" key="1">
    <source>
        <dbReference type="SAM" id="Phobius"/>
    </source>
</evidence>
<dbReference type="OrthoDB" id="3971729at2759"/>
<dbReference type="InterPro" id="IPR045866">
    <property type="entry name" value="FAM210A/B-like"/>
</dbReference>
<dbReference type="InterPro" id="IPR009688">
    <property type="entry name" value="FAM210A/B-like_dom"/>
</dbReference>
<dbReference type="PANTHER" id="PTHR21377:SF0">
    <property type="entry name" value="PROTEIN FAM210B, MITOCHONDRIAL"/>
    <property type="match status" value="1"/>
</dbReference>
<dbReference type="Proteomes" id="UP000183365">
    <property type="component" value="Unassembled WGS sequence"/>
</dbReference>